<proteinExistence type="predicted"/>
<dbReference type="EMBL" id="LBMM01003281">
    <property type="protein sequence ID" value="KMQ93704.1"/>
    <property type="molecule type" value="Genomic_DNA"/>
</dbReference>
<dbReference type="Proteomes" id="UP000036403">
    <property type="component" value="Unassembled WGS sequence"/>
</dbReference>
<dbReference type="PaxDb" id="67767-A0A0J7KTY3"/>
<reference evidence="1 2" key="1">
    <citation type="submission" date="2015-04" db="EMBL/GenBank/DDBJ databases">
        <title>Lasius niger genome sequencing.</title>
        <authorList>
            <person name="Konorov E.A."/>
            <person name="Nikitin M.A."/>
            <person name="Kirill M.V."/>
            <person name="Chang P."/>
        </authorList>
    </citation>
    <scope>NUCLEOTIDE SEQUENCE [LARGE SCALE GENOMIC DNA]</scope>
    <source>
        <tissue evidence="1">Whole</tissue>
    </source>
</reference>
<dbReference type="OrthoDB" id="7549619at2759"/>
<evidence type="ECO:0000313" key="2">
    <source>
        <dbReference type="Proteomes" id="UP000036403"/>
    </source>
</evidence>
<name>A0A0J7KTY3_LASNI</name>
<protein>
    <submittedName>
        <fullName evidence="1">Gliding motility protein</fullName>
    </submittedName>
</protein>
<organism evidence="1 2">
    <name type="scientific">Lasius niger</name>
    <name type="common">Black garden ant</name>
    <dbReference type="NCBI Taxonomy" id="67767"/>
    <lineage>
        <taxon>Eukaryota</taxon>
        <taxon>Metazoa</taxon>
        <taxon>Ecdysozoa</taxon>
        <taxon>Arthropoda</taxon>
        <taxon>Hexapoda</taxon>
        <taxon>Insecta</taxon>
        <taxon>Pterygota</taxon>
        <taxon>Neoptera</taxon>
        <taxon>Endopterygota</taxon>
        <taxon>Hymenoptera</taxon>
        <taxon>Apocrita</taxon>
        <taxon>Aculeata</taxon>
        <taxon>Formicoidea</taxon>
        <taxon>Formicidae</taxon>
        <taxon>Formicinae</taxon>
        <taxon>Lasius</taxon>
        <taxon>Lasius</taxon>
    </lineage>
</organism>
<gene>
    <name evidence="1" type="ORF">RF55_6168</name>
</gene>
<sequence length="185" mass="21385">MNTEAEGEDERRFKIWFRINEQEPIMIPGLTTNTYAQVKNNDKYAYNFFMKCVESGKIMNDEPIEVLFKSINDVDYTPVEYVSPDEQQLTDELETLSDVTQDETMLKVTYNYQGELYEVTESSGTHSKLEADNNFFAEFFQKAIENNIVQDNLGESYCSQINPHHTMSAQEVLNETPDNDENGTL</sequence>
<evidence type="ECO:0000313" key="1">
    <source>
        <dbReference type="EMBL" id="KMQ93704.1"/>
    </source>
</evidence>
<comment type="caution">
    <text evidence="1">The sequence shown here is derived from an EMBL/GenBank/DDBJ whole genome shotgun (WGS) entry which is preliminary data.</text>
</comment>
<keyword evidence="2" id="KW-1185">Reference proteome</keyword>
<accession>A0A0J7KTY3</accession>
<dbReference type="AlphaFoldDB" id="A0A0J7KTY3"/>